<evidence type="ECO:0000313" key="2">
    <source>
        <dbReference type="Proteomes" id="UP000601522"/>
    </source>
</evidence>
<evidence type="ECO:0000313" key="1">
    <source>
        <dbReference type="EMBL" id="MBC8590247.1"/>
    </source>
</evidence>
<name>A0A926IH42_9FIRM</name>
<reference evidence="1 2" key="1">
    <citation type="submission" date="2020-08" db="EMBL/GenBank/DDBJ databases">
        <title>Genome public.</title>
        <authorList>
            <person name="Liu C."/>
            <person name="Sun Q."/>
        </authorList>
    </citation>
    <scope>NUCLEOTIDE SEQUENCE [LARGE SCALE GENOMIC DNA]</scope>
    <source>
        <strain evidence="1 2">NSJ-26</strain>
    </source>
</reference>
<protein>
    <submittedName>
        <fullName evidence="1">DUF2508 family protein</fullName>
    </submittedName>
</protein>
<keyword evidence="2" id="KW-1185">Reference proteome</keyword>
<organism evidence="1 2">
    <name type="scientific">Wansuia hejianensis</name>
    <dbReference type="NCBI Taxonomy" id="2763667"/>
    <lineage>
        <taxon>Bacteria</taxon>
        <taxon>Bacillati</taxon>
        <taxon>Bacillota</taxon>
        <taxon>Clostridia</taxon>
        <taxon>Lachnospirales</taxon>
        <taxon>Lachnospiraceae</taxon>
        <taxon>Wansuia</taxon>
    </lineage>
</organism>
<accession>A0A926IH42</accession>
<gene>
    <name evidence="1" type="ORF">H8689_03705</name>
</gene>
<comment type="caution">
    <text evidence="1">The sequence shown here is derived from an EMBL/GenBank/DDBJ whole genome shotgun (WGS) entry which is preliminary data.</text>
</comment>
<proteinExistence type="predicted"/>
<dbReference type="RefSeq" id="WP_249323067.1">
    <property type="nucleotide sequence ID" value="NZ_JACRTK010000001.1"/>
</dbReference>
<dbReference type="AlphaFoldDB" id="A0A926IH42"/>
<sequence>MTKRVKIFIDNLKEDLMGIINRDSSLTEEEKIMKSVKRAHEEWKFKEEYFNHAVDPDLVDFAIYDIEASKRKYTYLLKKLKEEQEIDLEKEKNM</sequence>
<dbReference type="Pfam" id="PF10704">
    <property type="entry name" value="DUF2508"/>
    <property type="match status" value="1"/>
</dbReference>
<dbReference type="EMBL" id="JACRTK010000001">
    <property type="protein sequence ID" value="MBC8590247.1"/>
    <property type="molecule type" value="Genomic_DNA"/>
</dbReference>
<dbReference type="Proteomes" id="UP000601522">
    <property type="component" value="Unassembled WGS sequence"/>
</dbReference>
<dbReference type="InterPro" id="IPR019644">
    <property type="entry name" value="DUF2508"/>
</dbReference>